<dbReference type="AlphaFoldDB" id="A0A2I0LWH8"/>
<dbReference type="PANTHER" id="PTHR21312">
    <property type="entry name" value="SERINE PROTEASE INHIBITOR"/>
    <property type="match status" value="1"/>
</dbReference>
<dbReference type="Proteomes" id="UP000053872">
    <property type="component" value="Unassembled WGS sequence"/>
</dbReference>
<dbReference type="PROSITE" id="PS51465">
    <property type="entry name" value="KAZAL_2"/>
    <property type="match status" value="1"/>
</dbReference>
<name>A0A2I0LWH8_COLLI</name>
<keyword evidence="5" id="KW-1015">Disulfide bond</keyword>
<evidence type="ECO:0000256" key="5">
    <source>
        <dbReference type="ARBA" id="ARBA00023157"/>
    </source>
</evidence>
<evidence type="ECO:0000313" key="8">
    <source>
        <dbReference type="EMBL" id="PKK21796.1"/>
    </source>
</evidence>
<feature type="chain" id="PRO_5014115245" evidence="6">
    <location>
        <begin position="22"/>
        <end position="85"/>
    </location>
</feature>
<keyword evidence="2" id="KW-0964">Secreted</keyword>
<gene>
    <name evidence="8" type="ORF">A306_00010687</name>
</gene>
<dbReference type="STRING" id="8932.A0A2I0LWH8"/>
<dbReference type="OrthoDB" id="126772at2759"/>
<comment type="caution">
    <text evidence="8">The sequence shown here is derived from an EMBL/GenBank/DDBJ whole genome shotgun (WGS) entry which is preliminary data.</text>
</comment>
<evidence type="ECO:0000256" key="2">
    <source>
        <dbReference type="ARBA" id="ARBA00022525"/>
    </source>
</evidence>
<dbReference type="Pfam" id="PF00050">
    <property type="entry name" value="Kazal_1"/>
    <property type="match status" value="1"/>
</dbReference>
<organism evidence="8 9">
    <name type="scientific">Columba livia</name>
    <name type="common">Rock dove</name>
    <dbReference type="NCBI Taxonomy" id="8932"/>
    <lineage>
        <taxon>Eukaryota</taxon>
        <taxon>Metazoa</taxon>
        <taxon>Chordata</taxon>
        <taxon>Craniata</taxon>
        <taxon>Vertebrata</taxon>
        <taxon>Euteleostomi</taxon>
        <taxon>Archelosauria</taxon>
        <taxon>Archosauria</taxon>
        <taxon>Dinosauria</taxon>
        <taxon>Saurischia</taxon>
        <taxon>Theropoda</taxon>
        <taxon>Coelurosauria</taxon>
        <taxon>Aves</taxon>
        <taxon>Neognathae</taxon>
        <taxon>Neoaves</taxon>
        <taxon>Columbimorphae</taxon>
        <taxon>Columbiformes</taxon>
        <taxon>Columbidae</taxon>
        <taxon>Columba</taxon>
    </lineage>
</organism>
<dbReference type="SMART" id="SM00280">
    <property type="entry name" value="KAZAL"/>
    <property type="match status" value="1"/>
</dbReference>
<dbReference type="InterPro" id="IPR002350">
    <property type="entry name" value="Kazal_dom"/>
</dbReference>
<dbReference type="KEGG" id="clv:102086215"/>
<dbReference type="Gene3D" id="3.30.60.30">
    <property type="match status" value="1"/>
</dbReference>
<evidence type="ECO:0000256" key="1">
    <source>
        <dbReference type="ARBA" id="ARBA00004613"/>
    </source>
</evidence>
<dbReference type="SUPFAM" id="SSF100895">
    <property type="entry name" value="Kazal-type serine protease inhibitors"/>
    <property type="match status" value="1"/>
</dbReference>
<evidence type="ECO:0000256" key="4">
    <source>
        <dbReference type="ARBA" id="ARBA00022900"/>
    </source>
</evidence>
<dbReference type="GO" id="GO:0004867">
    <property type="term" value="F:serine-type endopeptidase inhibitor activity"/>
    <property type="evidence" value="ECO:0007669"/>
    <property type="project" value="UniProtKB-KW"/>
</dbReference>
<evidence type="ECO:0000256" key="6">
    <source>
        <dbReference type="SAM" id="SignalP"/>
    </source>
</evidence>
<accession>A0A2I0LWH8</accession>
<dbReference type="GO" id="GO:0005576">
    <property type="term" value="C:extracellular region"/>
    <property type="evidence" value="ECO:0007669"/>
    <property type="project" value="UniProtKB-SubCell"/>
</dbReference>
<keyword evidence="9" id="KW-1185">Reference proteome</keyword>
<evidence type="ECO:0000259" key="7">
    <source>
        <dbReference type="PROSITE" id="PS51465"/>
    </source>
</evidence>
<dbReference type="InterPro" id="IPR036058">
    <property type="entry name" value="Kazal_dom_sf"/>
</dbReference>
<proteinExistence type="predicted"/>
<reference evidence="8 9" key="1">
    <citation type="journal article" date="2013" name="Science">
        <title>Genomic diversity and evolution of the head crest in the rock pigeon.</title>
        <authorList>
            <person name="Shapiro M.D."/>
            <person name="Kronenberg Z."/>
            <person name="Li C."/>
            <person name="Domyan E.T."/>
            <person name="Pan H."/>
            <person name="Campbell M."/>
            <person name="Tan H."/>
            <person name="Huff C.D."/>
            <person name="Hu H."/>
            <person name="Vickrey A.I."/>
            <person name="Nielsen S.C."/>
            <person name="Stringham S.A."/>
            <person name="Hu H."/>
            <person name="Willerslev E."/>
            <person name="Gilbert M.T."/>
            <person name="Yandell M."/>
            <person name="Zhang G."/>
            <person name="Wang J."/>
        </authorList>
    </citation>
    <scope>NUCLEOTIDE SEQUENCE [LARGE SCALE GENOMIC DNA]</scope>
    <source>
        <tissue evidence="8">Blood</tissue>
    </source>
</reference>
<feature type="signal peptide" evidence="6">
    <location>
        <begin position="1"/>
        <end position="21"/>
    </location>
</feature>
<dbReference type="InParanoid" id="A0A2I0LWH8"/>
<feature type="domain" description="Kazal-like" evidence="7">
    <location>
        <begin position="29"/>
        <end position="85"/>
    </location>
</feature>
<keyword evidence="4" id="KW-0722">Serine protease inhibitor</keyword>
<protein>
    <submittedName>
        <fullName evidence="8">Pancreatic secretory trypsin inhibitor</fullName>
    </submittedName>
</protein>
<keyword evidence="6" id="KW-0732">Signal</keyword>
<dbReference type="EMBL" id="AKCR02000071">
    <property type="protein sequence ID" value="PKK21796.1"/>
    <property type="molecule type" value="Genomic_DNA"/>
</dbReference>
<evidence type="ECO:0000313" key="9">
    <source>
        <dbReference type="Proteomes" id="UP000053872"/>
    </source>
</evidence>
<dbReference type="PROSITE" id="PS00282">
    <property type="entry name" value="KAZAL_1"/>
    <property type="match status" value="1"/>
</dbReference>
<evidence type="ECO:0000256" key="3">
    <source>
        <dbReference type="ARBA" id="ARBA00022690"/>
    </source>
</evidence>
<dbReference type="PANTHER" id="PTHR21312:SF28">
    <property type="entry name" value="OVOINHIBITOR-RELATED"/>
    <property type="match status" value="1"/>
</dbReference>
<keyword evidence="3" id="KW-0646">Protease inhibitor</keyword>
<comment type="subcellular location">
    <subcellularLocation>
        <location evidence="1">Secreted</location>
    </subcellularLocation>
</comment>
<sequence>MKATVFFLLLSLALCCYQGNAETGGAAGPGIEASCGNYDLRRGCTKIFDPVCGMDNFLYGNECLLCFHNLKRNTNVRIKNRGMCQ</sequence>